<sequence>MKYKYLHEPFLDSAKLYRNKIAIINDDKQISYQQLNTYSKILANILLSFATNKTKIVAVCLDKGWEQIVSVLAILKAGFTYLPISPEYPLNRISKIIEQANIDIIISVNDFKNLFSNEIYFIDFNKINLIATENKELTVINKEELAYIICTSGTTDIPKGVMIEHKAALNTILDINKRFKINNKDTILSLSELNFDLSVFDIFGGLAAGATIVIPRKSSKRFSLHWYNLIIKHNITIWNSVPSFMLLFMECAKKFNHSIPIRLVMMSGDWIPIDLPSRIKEQIPNAIIVSLGGATEASIWSIFYIINKIEENWNSIPYGKALTNQEMYVLNDNLEECEINETGEICISGLGLAKGYINNTELTEKAFIVHPTSNKRIYKTGDLGRYMQDGNIEILGRKDLQVKVNGYRIELKEIEYILNQHPYIFLTIVNIWSKNLLSQKHLICYIKMNQGYILSVKDIKKYLKTKLPEYMIPNFYCFIDEIPLTTNGKVDRSAFSIPDILLCVK</sequence>
<keyword evidence="6" id="KW-1185">Reference proteome</keyword>
<dbReference type="InterPro" id="IPR025110">
    <property type="entry name" value="AMP-bd_C"/>
</dbReference>
<dbReference type="AlphaFoldDB" id="A0AAE3M353"/>
<dbReference type="Pfam" id="PF00501">
    <property type="entry name" value="AMP-binding"/>
    <property type="match status" value="1"/>
</dbReference>
<proteinExistence type="predicted"/>
<evidence type="ECO:0000259" key="4">
    <source>
        <dbReference type="Pfam" id="PF13193"/>
    </source>
</evidence>
<gene>
    <name evidence="5" type="ORF">OM075_07115</name>
</gene>
<dbReference type="InterPro" id="IPR045851">
    <property type="entry name" value="AMP-bd_C_sf"/>
</dbReference>
<dbReference type="SUPFAM" id="SSF56801">
    <property type="entry name" value="Acetyl-CoA synthetase-like"/>
    <property type="match status" value="1"/>
</dbReference>
<accession>A0AAE3M353</accession>
<dbReference type="GO" id="GO:0005737">
    <property type="term" value="C:cytoplasm"/>
    <property type="evidence" value="ECO:0007669"/>
    <property type="project" value="TreeGrafter"/>
</dbReference>
<dbReference type="PANTHER" id="PTHR45527">
    <property type="entry name" value="NONRIBOSOMAL PEPTIDE SYNTHETASE"/>
    <property type="match status" value="1"/>
</dbReference>
<evidence type="ECO:0000256" key="2">
    <source>
        <dbReference type="ARBA" id="ARBA00022598"/>
    </source>
</evidence>
<reference evidence="5" key="1">
    <citation type="submission" date="2022-10" db="EMBL/GenBank/DDBJ databases">
        <authorList>
            <person name="Yu W.X."/>
        </authorList>
    </citation>
    <scope>NUCLEOTIDE SEQUENCE</scope>
    <source>
        <strain evidence="5">AAT</strain>
    </source>
</reference>
<keyword evidence="2" id="KW-0436">Ligase</keyword>
<dbReference type="RefSeq" id="WP_301189795.1">
    <property type="nucleotide sequence ID" value="NZ_JAPDPJ010000011.1"/>
</dbReference>
<feature type="domain" description="AMP-dependent synthetase/ligase" evidence="3">
    <location>
        <begin position="12"/>
        <end position="356"/>
    </location>
</feature>
<dbReference type="GO" id="GO:0043041">
    <property type="term" value="P:amino acid activation for nonribosomal peptide biosynthetic process"/>
    <property type="evidence" value="ECO:0007669"/>
    <property type="project" value="TreeGrafter"/>
</dbReference>
<dbReference type="Proteomes" id="UP001209229">
    <property type="component" value="Unassembled WGS sequence"/>
</dbReference>
<dbReference type="GO" id="GO:0044550">
    <property type="term" value="P:secondary metabolite biosynthetic process"/>
    <property type="evidence" value="ECO:0007669"/>
    <property type="project" value="TreeGrafter"/>
</dbReference>
<evidence type="ECO:0000259" key="3">
    <source>
        <dbReference type="Pfam" id="PF00501"/>
    </source>
</evidence>
<dbReference type="Gene3D" id="3.40.50.12780">
    <property type="entry name" value="N-terminal domain of ligase-like"/>
    <property type="match status" value="1"/>
</dbReference>
<dbReference type="InterPro" id="IPR010071">
    <property type="entry name" value="AA_adenyl_dom"/>
</dbReference>
<feature type="domain" description="AMP-binding enzyme C-terminal" evidence="4">
    <location>
        <begin position="414"/>
        <end position="489"/>
    </location>
</feature>
<dbReference type="Pfam" id="PF13193">
    <property type="entry name" value="AMP-binding_C"/>
    <property type="match status" value="1"/>
</dbReference>
<dbReference type="InterPro" id="IPR000873">
    <property type="entry name" value="AMP-dep_synth/lig_dom"/>
</dbReference>
<evidence type="ECO:0000256" key="1">
    <source>
        <dbReference type="ARBA" id="ARBA00004924"/>
    </source>
</evidence>
<evidence type="ECO:0000313" key="6">
    <source>
        <dbReference type="Proteomes" id="UP001209229"/>
    </source>
</evidence>
<dbReference type="InterPro" id="IPR042099">
    <property type="entry name" value="ANL_N_sf"/>
</dbReference>
<dbReference type="EMBL" id="JAPDPJ010000011">
    <property type="protein sequence ID" value="MCW3786229.1"/>
    <property type="molecule type" value="Genomic_DNA"/>
</dbReference>
<protein>
    <submittedName>
        <fullName evidence="5">Amino acid adenylation domain-containing protein</fullName>
    </submittedName>
</protein>
<name>A0AAE3M353_9BACT</name>
<comment type="caution">
    <text evidence="5">The sequence shown here is derived from an EMBL/GenBank/DDBJ whole genome shotgun (WGS) entry which is preliminary data.</text>
</comment>
<dbReference type="PANTHER" id="PTHR45527:SF10">
    <property type="entry name" value="PYOCHELIN SYNTHASE PCHF"/>
    <property type="match status" value="1"/>
</dbReference>
<dbReference type="GO" id="GO:0031177">
    <property type="term" value="F:phosphopantetheine binding"/>
    <property type="evidence" value="ECO:0007669"/>
    <property type="project" value="TreeGrafter"/>
</dbReference>
<dbReference type="GO" id="GO:0016874">
    <property type="term" value="F:ligase activity"/>
    <property type="evidence" value="ECO:0007669"/>
    <property type="project" value="UniProtKB-KW"/>
</dbReference>
<evidence type="ECO:0000313" key="5">
    <source>
        <dbReference type="EMBL" id="MCW3786229.1"/>
    </source>
</evidence>
<dbReference type="NCBIfam" id="TIGR01733">
    <property type="entry name" value="AA-adenyl-dom"/>
    <property type="match status" value="1"/>
</dbReference>
<comment type="pathway">
    <text evidence="1">Siderophore biosynthesis.</text>
</comment>
<dbReference type="Gene3D" id="3.30.300.30">
    <property type="match status" value="1"/>
</dbReference>
<organism evidence="5 6">
    <name type="scientific">Plebeiibacterium sediminum</name>
    <dbReference type="NCBI Taxonomy" id="2992112"/>
    <lineage>
        <taxon>Bacteria</taxon>
        <taxon>Pseudomonadati</taxon>
        <taxon>Bacteroidota</taxon>
        <taxon>Bacteroidia</taxon>
        <taxon>Marinilabiliales</taxon>
        <taxon>Marinilabiliaceae</taxon>
        <taxon>Plebeiibacterium</taxon>
    </lineage>
</organism>